<evidence type="ECO:0000256" key="1">
    <source>
        <dbReference type="SAM" id="MobiDB-lite"/>
    </source>
</evidence>
<name>A0AA40LQ29_CNENI</name>
<evidence type="ECO:0000313" key="3">
    <source>
        <dbReference type="Proteomes" id="UP001177744"/>
    </source>
</evidence>
<dbReference type="AlphaFoldDB" id="A0AA40LQ29"/>
<evidence type="ECO:0000313" key="2">
    <source>
        <dbReference type="EMBL" id="KAK1339767.1"/>
    </source>
</evidence>
<proteinExistence type="predicted"/>
<dbReference type="Proteomes" id="UP001177744">
    <property type="component" value="Unassembled WGS sequence"/>
</dbReference>
<keyword evidence="3" id="KW-1185">Reference proteome</keyword>
<feature type="region of interest" description="Disordered" evidence="1">
    <location>
        <begin position="125"/>
        <end position="161"/>
    </location>
</feature>
<comment type="caution">
    <text evidence="2">The sequence shown here is derived from an EMBL/GenBank/DDBJ whole genome shotgun (WGS) entry which is preliminary data.</text>
</comment>
<gene>
    <name evidence="2" type="ORF">QTO34_018323</name>
</gene>
<feature type="region of interest" description="Disordered" evidence="1">
    <location>
        <begin position="1"/>
        <end position="77"/>
    </location>
</feature>
<reference evidence="2" key="1">
    <citation type="submission" date="2023-06" db="EMBL/GenBank/DDBJ databases">
        <title>Reference genome for the Northern bat (Eptesicus nilssonii), a most northern bat species.</title>
        <authorList>
            <person name="Laine V.N."/>
            <person name="Pulliainen A.T."/>
            <person name="Lilley T.M."/>
        </authorList>
    </citation>
    <scope>NUCLEOTIDE SEQUENCE</scope>
    <source>
        <strain evidence="2">BLF_Eptnil</strain>
        <tissue evidence="2">Kidney</tissue>
    </source>
</reference>
<organism evidence="2 3">
    <name type="scientific">Cnephaeus nilssonii</name>
    <name type="common">Northern bat</name>
    <name type="synonym">Eptesicus nilssonii</name>
    <dbReference type="NCBI Taxonomy" id="3371016"/>
    <lineage>
        <taxon>Eukaryota</taxon>
        <taxon>Metazoa</taxon>
        <taxon>Chordata</taxon>
        <taxon>Craniata</taxon>
        <taxon>Vertebrata</taxon>
        <taxon>Euteleostomi</taxon>
        <taxon>Mammalia</taxon>
        <taxon>Eutheria</taxon>
        <taxon>Laurasiatheria</taxon>
        <taxon>Chiroptera</taxon>
        <taxon>Yangochiroptera</taxon>
        <taxon>Vespertilionidae</taxon>
        <taxon>Cnephaeus</taxon>
    </lineage>
</organism>
<dbReference type="EMBL" id="JAULJE010000008">
    <property type="protein sequence ID" value="KAK1339767.1"/>
    <property type="molecule type" value="Genomic_DNA"/>
</dbReference>
<sequence>MHCQIARGSTAKGKGGKKYSSPHRLDAYKGNLGKATRSPPSKPKAGNEGSDPRLTSAERHRLGEQTGSWTPRAPMPQPLGCGDGSHCRLHRPCLRPAGGPQQHAGYSPGHMEWWRTSASCHDSLRGIPDAAGAGDPHQAAKERESAEQSEQSLARTTPPPPKFYNLEGRVGVALMSWRAWTPYLTRVMIPGETAAFRPTPVPSLPGNDALLVSPISATPSALGPQGLYPYLTLRGPYL</sequence>
<accession>A0AA40LQ29</accession>
<protein>
    <submittedName>
        <fullName evidence="2">Uncharacterized protein</fullName>
    </submittedName>
</protein>